<feature type="compositionally biased region" description="Basic and acidic residues" evidence="1">
    <location>
        <begin position="43"/>
        <end position="53"/>
    </location>
</feature>
<accession>A0AAD8KTT5</accession>
<evidence type="ECO:0000313" key="3">
    <source>
        <dbReference type="Proteomes" id="UP001229421"/>
    </source>
</evidence>
<evidence type="ECO:0000313" key="2">
    <source>
        <dbReference type="EMBL" id="KAK1429404.1"/>
    </source>
</evidence>
<proteinExistence type="predicted"/>
<dbReference type="EMBL" id="JAUHHV010000003">
    <property type="protein sequence ID" value="KAK1429404.1"/>
    <property type="molecule type" value="Genomic_DNA"/>
</dbReference>
<gene>
    <name evidence="2" type="ORF">QVD17_11613</name>
</gene>
<feature type="region of interest" description="Disordered" evidence="1">
    <location>
        <begin position="43"/>
        <end position="88"/>
    </location>
</feature>
<name>A0AAD8KTT5_TARER</name>
<feature type="compositionally biased region" description="Acidic residues" evidence="1">
    <location>
        <begin position="54"/>
        <end position="71"/>
    </location>
</feature>
<evidence type="ECO:0000256" key="1">
    <source>
        <dbReference type="SAM" id="MobiDB-lite"/>
    </source>
</evidence>
<sequence length="98" mass="10614">MKWSKGFGEFKVMSCGTRVGLLNKTKEYYNIDDLHIFHSGRRVADKAENRQEEVGEEDGGDDGVEEEEGDDVGGGMMAAGGGGGDRDHASLSLLVMEM</sequence>
<protein>
    <submittedName>
        <fullName evidence="2">Uncharacterized protein</fullName>
    </submittedName>
</protein>
<dbReference type="AlphaFoldDB" id="A0AAD8KTT5"/>
<reference evidence="2" key="1">
    <citation type="journal article" date="2023" name="bioRxiv">
        <title>Improved chromosome-level genome assembly for marigold (Tagetes erecta).</title>
        <authorList>
            <person name="Jiang F."/>
            <person name="Yuan L."/>
            <person name="Wang S."/>
            <person name="Wang H."/>
            <person name="Xu D."/>
            <person name="Wang A."/>
            <person name="Fan W."/>
        </authorList>
    </citation>
    <scope>NUCLEOTIDE SEQUENCE</scope>
    <source>
        <strain evidence="2">WSJ</strain>
        <tissue evidence="2">Leaf</tissue>
    </source>
</reference>
<organism evidence="2 3">
    <name type="scientific">Tagetes erecta</name>
    <name type="common">African marigold</name>
    <dbReference type="NCBI Taxonomy" id="13708"/>
    <lineage>
        <taxon>Eukaryota</taxon>
        <taxon>Viridiplantae</taxon>
        <taxon>Streptophyta</taxon>
        <taxon>Embryophyta</taxon>
        <taxon>Tracheophyta</taxon>
        <taxon>Spermatophyta</taxon>
        <taxon>Magnoliopsida</taxon>
        <taxon>eudicotyledons</taxon>
        <taxon>Gunneridae</taxon>
        <taxon>Pentapetalae</taxon>
        <taxon>asterids</taxon>
        <taxon>campanulids</taxon>
        <taxon>Asterales</taxon>
        <taxon>Asteraceae</taxon>
        <taxon>Asteroideae</taxon>
        <taxon>Heliantheae alliance</taxon>
        <taxon>Tageteae</taxon>
        <taxon>Tagetes</taxon>
    </lineage>
</organism>
<feature type="compositionally biased region" description="Gly residues" evidence="1">
    <location>
        <begin position="72"/>
        <end position="83"/>
    </location>
</feature>
<dbReference type="Proteomes" id="UP001229421">
    <property type="component" value="Unassembled WGS sequence"/>
</dbReference>
<keyword evidence="3" id="KW-1185">Reference proteome</keyword>
<comment type="caution">
    <text evidence="2">The sequence shown here is derived from an EMBL/GenBank/DDBJ whole genome shotgun (WGS) entry which is preliminary data.</text>
</comment>